<protein>
    <recommendedName>
        <fullName evidence="8">Kringle domain-containing protein</fullName>
    </recommendedName>
</protein>
<evidence type="ECO:0000256" key="7">
    <source>
        <dbReference type="SAM" id="Phobius"/>
    </source>
</evidence>
<evidence type="ECO:0000256" key="6">
    <source>
        <dbReference type="SAM" id="MobiDB-lite"/>
    </source>
</evidence>
<keyword evidence="1 4" id="KW-0420">Kringle</keyword>
<keyword evidence="7" id="KW-1133">Transmembrane helix</keyword>
<name>C3Z295_BRAFL</name>
<evidence type="ECO:0000313" key="9">
    <source>
        <dbReference type="EMBL" id="EEN53146.1"/>
    </source>
</evidence>
<feature type="transmembrane region" description="Helical" evidence="7">
    <location>
        <begin position="102"/>
        <end position="123"/>
    </location>
</feature>
<feature type="domain" description="Kringle" evidence="8">
    <location>
        <begin position="284"/>
        <end position="364"/>
    </location>
</feature>
<keyword evidence="2" id="KW-0430">Lectin</keyword>
<dbReference type="Gene3D" id="1.20.1480.30">
    <property type="entry name" value="Designed four-helix bundle protein"/>
    <property type="match status" value="2"/>
</dbReference>
<dbReference type="GO" id="GO:0030246">
    <property type="term" value="F:carbohydrate binding"/>
    <property type="evidence" value="ECO:0007669"/>
    <property type="project" value="UniProtKB-KW"/>
</dbReference>
<evidence type="ECO:0000256" key="5">
    <source>
        <dbReference type="SAM" id="Coils"/>
    </source>
</evidence>
<dbReference type="InterPro" id="IPR038178">
    <property type="entry name" value="Kringle_sf"/>
</dbReference>
<feature type="coiled-coil region" evidence="5">
    <location>
        <begin position="210"/>
        <end position="285"/>
    </location>
</feature>
<dbReference type="PANTHER" id="PTHR22799:SF6">
    <property type="entry name" value="C-TYPE LECTIN DOMAIN FAMILY 4 MEMBER M-LIKE"/>
    <property type="match status" value="1"/>
</dbReference>
<dbReference type="SUPFAM" id="SSF57440">
    <property type="entry name" value="Kringle-like"/>
    <property type="match status" value="1"/>
</dbReference>
<feature type="compositionally biased region" description="Low complexity" evidence="6">
    <location>
        <begin position="7"/>
        <end position="21"/>
    </location>
</feature>
<dbReference type="AlphaFoldDB" id="C3Z295"/>
<proteinExistence type="predicted"/>
<dbReference type="Pfam" id="PF00051">
    <property type="entry name" value="Kringle"/>
    <property type="match status" value="1"/>
</dbReference>
<keyword evidence="7" id="KW-0812">Transmembrane</keyword>
<evidence type="ECO:0000256" key="1">
    <source>
        <dbReference type="ARBA" id="ARBA00022572"/>
    </source>
</evidence>
<dbReference type="PROSITE" id="PS50070">
    <property type="entry name" value="KRINGLE_2"/>
    <property type="match status" value="1"/>
</dbReference>
<keyword evidence="3" id="KW-1015">Disulfide bond</keyword>
<gene>
    <name evidence="9" type="ORF">BRAFLDRAFT_76336</name>
</gene>
<dbReference type="InterPro" id="IPR000001">
    <property type="entry name" value="Kringle"/>
</dbReference>
<evidence type="ECO:0000256" key="4">
    <source>
        <dbReference type="PROSITE-ProRule" id="PRU00121"/>
    </source>
</evidence>
<dbReference type="PRINTS" id="PR00018">
    <property type="entry name" value="KRINGLE"/>
</dbReference>
<accession>C3Z295</accession>
<dbReference type="Gene3D" id="2.40.20.10">
    <property type="entry name" value="Plasminogen Kringle 4"/>
    <property type="match status" value="1"/>
</dbReference>
<dbReference type="EMBL" id="GG666574">
    <property type="protein sequence ID" value="EEN53146.1"/>
    <property type="molecule type" value="Genomic_DNA"/>
</dbReference>
<keyword evidence="5" id="KW-0175">Coiled coil</keyword>
<organism>
    <name type="scientific">Branchiostoma floridae</name>
    <name type="common">Florida lancelet</name>
    <name type="synonym">Amphioxus</name>
    <dbReference type="NCBI Taxonomy" id="7739"/>
    <lineage>
        <taxon>Eukaryota</taxon>
        <taxon>Metazoa</taxon>
        <taxon>Chordata</taxon>
        <taxon>Cephalochordata</taxon>
        <taxon>Leptocardii</taxon>
        <taxon>Amphioxiformes</taxon>
        <taxon>Branchiostomatidae</taxon>
        <taxon>Branchiostoma</taxon>
    </lineage>
</organism>
<dbReference type="InterPro" id="IPR051663">
    <property type="entry name" value="CLec_Tetranectin-domain"/>
</dbReference>
<dbReference type="SMART" id="SM00130">
    <property type="entry name" value="KR"/>
    <property type="match status" value="1"/>
</dbReference>
<dbReference type="InParanoid" id="C3Z295"/>
<dbReference type="PANTHER" id="PTHR22799">
    <property type="entry name" value="TETRANECTIN-RELATED"/>
    <property type="match status" value="1"/>
</dbReference>
<keyword evidence="7" id="KW-0472">Membrane</keyword>
<dbReference type="InterPro" id="IPR013806">
    <property type="entry name" value="Kringle-like"/>
</dbReference>
<reference evidence="9" key="1">
    <citation type="journal article" date="2008" name="Nature">
        <title>The amphioxus genome and the evolution of the chordate karyotype.</title>
        <authorList>
            <consortium name="US DOE Joint Genome Institute (JGI-PGF)"/>
            <person name="Putnam N.H."/>
            <person name="Butts T."/>
            <person name="Ferrier D.E.K."/>
            <person name="Furlong R.F."/>
            <person name="Hellsten U."/>
            <person name="Kawashima T."/>
            <person name="Robinson-Rechavi M."/>
            <person name="Shoguchi E."/>
            <person name="Terry A."/>
            <person name="Yu J.-K."/>
            <person name="Benito-Gutierrez E.L."/>
            <person name="Dubchak I."/>
            <person name="Garcia-Fernandez J."/>
            <person name="Gibson-Brown J.J."/>
            <person name="Grigoriev I.V."/>
            <person name="Horton A.C."/>
            <person name="de Jong P.J."/>
            <person name="Jurka J."/>
            <person name="Kapitonov V.V."/>
            <person name="Kohara Y."/>
            <person name="Kuroki Y."/>
            <person name="Lindquist E."/>
            <person name="Lucas S."/>
            <person name="Osoegawa K."/>
            <person name="Pennacchio L.A."/>
            <person name="Salamov A.A."/>
            <person name="Satou Y."/>
            <person name="Sauka-Spengler T."/>
            <person name="Schmutz J."/>
            <person name="Shin-I T."/>
            <person name="Toyoda A."/>
            <person name="Bronner-Fraser M."/>
            <person name="Fujiyama A."/>
            <person name="Holland L.Z."/>
            <person name="Holland P.W.H."/>
            <person name="Satoh N."/>
            <person name="Rokhsar D.S."/>
        </authorList>
    </citation>
    <scope>NUCLEOTIDE SEQUENCE [LARGE SCALE GENOMIC DNA]</scope>
    <source>
        <strain evidence="9">S238N-H82</strain>
        <tissue evidence="9">Testes</tissue>
    </source>
</reference>
<evidence type="ECO:0000259" key="8">
    <source>
        <dbReference type="PROSITE" id="PS50070"/>
    </source>
</evidence>
<feature type="region of interest" description="Disordered" evidence="6">
    <location>
        <begin position="1"/>
        <end position="63"/>
    </location>
</feature>
<sequence>MYEQAEPTQTPSSGPSSGQTSGPPPQPPPVYRNVSSGHVRHGKGASDKSQGEQETSTDDTYQDAEAVKRDATFTADRTCLGGASGRRSRALCSFIRSHQSCIAAGIAVLLSLIAMGLAPMTIINKEEISQLSTAFDALKHYLDDISTTVNALKSYHDMSATVDTLKRDQGDVRQLSATVDALKCSQDNISTTVDTLKRRQDNMSTTVDALKHHQDDMRRLTTTVDALKRNQDNMLQLTTTLDVLKHHQDDMRQLSTTVDALKHDLDKERDRATTLEQRLEEMKICQEGDGSSYRGTVSVTKTGKTCQDWSSMLPHFHAYTALWHPSDGLKENYCRNPDNKHNEGVWCFTTDPFTRWELCDVPVCVDGTVKQVFLVEVTFSRPQ</sequence>
<evidence type="ECO:0000256" key="3">
    <source>
        <dbReference type="ARBA" id="ARBA00023157"/>
    </source>
</evidence>
<comment type="caution">
    <text evidence="4">Lacks conserved residue(s) required for the propagation of feature annotation.</text>
</comment>
<dbReference type="CDD" id="cd00108">
    <property type="entry name" value="KR"/>
    <property type="match status" value="1"/>
</dbReference>
<evidence type="ECO:0000256" key="2">
    <source>
        <dbReference type="ARBA" id="ARBA00022734"/>
    </source>
</evidence>